<protein>
    <submittedName>
        <fullName evidence="2">Uncharacterized protein</fullName>
    </submittedName>
</protein>
<name>A0AAD7T291_9TELE</name>
<organism evidence="2 3">
    <name type="scientific">Aldrovandia affinis</name>
    <dbReference type="NCBI Taxonomy" id="143900"/>
    <lineage>
        <taxon>Eukaryota</taxon>
        <taxon>Metazoa</taxon>
        <taxon>Chordata</taxon>
        <taxon>Craniata</taxon>
        <taxon>Vertebrata</taxon>
        <taxon>Euteleostomi</taxon>
        <taxon>Actinopterygii</taxon>
        <taxon>Neopterygii</taxon>
        <taxon>Teleostei</taxon>
        <taxon>Notacanthiformes</taxon>
        <taxon>Halosauridae</taxon>
        <taxon>Aldrovandia</taxon>
    </lineage>
</organism>
<dbReference type="Proteomes" id="UP001221898">
    <property type="component" value="Unassembled WGS sequence"/>
</dbReference>
<evidence type="ECO:0000313" key="2">
    <source>
        <dbReference type="EMBL" id="KAJ8413094.1"/>
    </source>
</evidence>
<dbReference type="EMBL" id="JAINUG010000017">
    <property type="protein sequence ID" value="KAJ8413094.1"/>
    <property type="molecule type" value="Genomic_DNA"/>
</dbReference>
<evidence type="ECO:0000313" key="3">
    <source>
        <dbReference type="Proteomes" id="UP001221898"/>
    </source>
</evidence>
<keyword evidence="3" id="KW-1185">Reference proteome</keyword>
<feature type="region of interest" description="Disordered" evidence="1">
    <location>
        <begin position="1"/>
        <end position="61"/>
    </location>
</feature>
<accession>A0AAD7T291</accession>
<dbReference type="AlphaFoldDB" id="A0AAD7T291"/>
<reference evidence="2" key="1">
    <citation type="journal article" date="2023" name="Science">
        <title>Genome structures resolve the early diversification of teleost fishes.</title>
        <authorList>
            <person name="Parey E."/>
            <person name="Louis A."/>
            <person name="Montfort J."/>
            <person name="Bouchez O."/>
            <person name="Roques C."/>
            <person name="Iampietro C."/>
            <person name="Lluch J."/>
            <person name="Castinel A."/>
            <person name="Donnadieu C."/>
            <person name="Desvignes T."/>
            <person name="Floi Bucao C."/>
            <person name="Jouanno E."/>
            <person name="Wen M."/>
            <person name="Mejri S."/>
            <person name="Dirks R."/>
            <person name="Jansen H."/>
            <person name="Henkel C."/>
            <person name="Chen W.J."/>
            <person name="Zahm M."/>
            <person name="Cabau C."/>
            <person name="Klopp C."/>
            <person name="Thompson A.W."/>
            <person name="Robinson-Rechavi M."/>
            <person name="Braasch I."/>
            <person name="Lecointre G."/>
            <person name="Bobe J."/>
            <person name="Postlethwait J.H."/>
            <person name="Berthelot C."/>
            <person name="Roest Crollius H."/>
            <person name="Guiguen Y."/>
        </authorList>
    </citation>
    <scope>NUCLEOTIDE SEQUENCE</scope>
    <source>
        <strain evidence="2">NC1722</strain>
    </source>
</reference>
<evidence type="ECO:0000256" key="1">
    <source>
        <dbReference type="SAM" id="MobiDB-lite"/>
    </source>
</evidence>
<gene>
    <name evidence="2" type="ORF">AAFF_G00106760</name>
</gene>
<comment type="caution">
    <text evidence="2">The sequence shown here is derived from an EMBL/GenBank/DDBJ whole genome shotgun (WGS) entry which is preliminary data.</text>
</comment>
<sequence length="110" mass="11753">MHTSAFPAGRHFGPSPAPLCGWPVSTPTASNNRAALKPRPTDGFSPDGAPRRERRTHDGGLIMQVERCPHSTCTRENIEALPWPDSGRLDSMAPAPNGCLLNCNSPPIAT</sequence>
<feature type="compositionally biased region" description="Basic and acidic residues" evidence="1">
    <location>
        <begin position="49"/>
        <end position="58"/>
    </location>
</feature>
<proteinExistence type="predicted"/>